<keyword evidence="6" id="KW-1185">Reference proteome</keyword>
<dbReference type="CDD" id="cd02798">
    <property type="entry name" value="tRNA_bind_CsaA"/>
    <property type="match status" value="1"/>
</dbReference>
<accession>A0A2W2ADL8</accession>
<dbReference type="Gene3D" id="2.40.50.140">
    <property type="entry name" value="Nucleic acid-binding proteins"/>
    <property type="match status" value="1"/>
</dbReference>
<name>A0A2W2ADL8_9BACT</name>
<dbReference type="AlphaFoldDB" id="A0A2W2ADL8"/>
<evidence type="ECO:0000259" key="4">
    <source>
        <dbReference type="PROSITE" id="PS50886"/>
    </source>
</evidence>
<dbReference type="PROSITE" id="PS50886">
    <property type="entry name" value="TRBD"/>
    <property type="match status" value="1"/>
</dbReference>
<gene>
    <name evidence="5" type="ORF">DN068_16620</name>
</gene>
<evidence type="ECO:0000256" key="3">
    <source>
        <dbReference type="PROSITE-ProRule" id="PRU00209"/>
    </source>
</evidence>
<dbReference type="Proteomes" id="UP000248745">
    <property type="component" value="Unassembled WGS sequence"/>
</dbReference>
<dbReference type="NCBIfam" id="NF007495">
    <property type="entry name" value="PRK10089.1-4"/>
    <property type="match status" value="1"/>
</dbReference>
<feature type="domain" description="TRNA-binding" evidence="4">
    <location>
        <begin position="8"/>
        <end position="110"/>
    </location>
</feature>
<dbReference type="NCBIfam" id="TIGR02222">
    <property type="entry name" value="chap_CsaA"/>
    <property type="match status" value="1"/>
</dbReference>
<dbReference type="OrthoDB" id="9794564at2"/>
<keyword evidence="2 3" id="KW-0694">RNA-binding</keyword>
<dbReference type="SUPFAM" id="SSF50249">
    <property type="entry name" value="Nucleic acid-binding proteins"/>
    <property type="match status" value="1"/>
</dbReference>
<dbReference type="RefSeq" id="WP_111000066.1">
    <property type="nucleotide sequence ID" value="NZ_QKTW01000022.1"/>
</dbReference>
<dbReference type="InterPro" id="IPR008231">
    <property type="entry name" value="CsaA"/>
</dbReference>
<evidence type="ECO:0000313" key="5">
    <source>
        <dbReference type="EMBL" id="PZF71692.1"/>
    </source>
</evidence>
<sequence>MNNLTWSDFEKVDIRTGTIIAAEIFKEARKPAYKLQIDFGELGIKKTSAQITVQYTPETLIGKQVVAVVNFPPKQIANFFSECLILGSVDGPTITLLETERKVENGLRIG</sequence>
<dbReference type="PANTHER" id="PTHR11586">
    <property type="entry name" value="TRNA-AMINOACYLATION COFACTOR ARC1 FAMILY MEMBER"/>
    <property type="match status" value="1"/>
</dbReference>
<dbReference type="PANTHER" id="PTHR11586:SF37">
    <property type="entry name" value="TRNA-BINDING DOMAIN-CONTAINING PROTEIN"/>
    <property type="match status" value="1"/>
</dbReference>
<evidence type="ECO:0000256" key="2">
    <source>
        <dbReference type="ARBA" id="ARBA00022884"/>
    </source>
</evidence>
<reference evidence="5 6" key="1">
    <citation type="submission" date="2018-06" db="EMBL/GenBank/DDBJ databases">
        <title>Mucibacter soli gen. nov., sp. nov., a new member of the family Chitinophagaceae producing mucin.</title>
        <authorList>
            <person name="Kim M.-K."/>
            <person name="Park S."/>
            <person name="Kim T.-S."/>
            <person name="Joung Y."/>
            <person name="Han J.-H."/>
            <person name="Kim S.B."/>
        </authorList>
    </citation>
    <scope>NUCLEOTIDE SEQUENCE [LARGE SCALE GENOMIC DNA]</scope>
    <source>
        <strain evidence="5 6">R1-15</strain>
    </source>
</reference>
<proteinExistence type="predicted"/>
<dbReference type="Pfam" id="PF01588">
    <property type="entry name" value="tRNA_bind"/>
    <property type="match status" value="1"/>
</dbReference>
<evidence type="ECO:0000313" key="6">
    <source>
        <dbReference type="Proteomes" id="UP000248745"/>
    </source>
</evidence>
<dbReference type="NCBIfam" id="NF007494">
    <property type="entry name" value="PRK10089.1-3"/>
    <property type="match status" value="1"/>
</dbReference>
<dbReference type="InterPro" id="IPR051270">
    <property type="entry name" value="Tyrosine-tRNA_ligase_regulator"/>
</dbReference>
<keyword evidence="1 3" id="KW-0820">tRNA-binding</keyword>
<protein>
    <submittedName>
        <fullName evidence="5">tRNA-binding protein</fullName>
    </submittedName>
</protein>
<dbReference type="GO" id="GO:0000049">
    <property type="term" value="F:tRNA binding"/>
    <property type="evidence" value="ECO:0007669"/>
    <property type="project" value="UniProtKB-UniRule"/>
</dbReference>
<comment type="caution">
    <text evidence="5">The sequence shown here is derived from an EMBL/GenBank/DDBJ whole genome shotgun (WGS) entry which is preliminary data.</text>
</comment>
<dbReference type="InterPro" id="IPR012340">
    <property type="entry name" value="NA-bd_OB-fold"/>
</dbReference>
<evidence type="ECO:0000256" key="1">
    <source>
        <dbReference type="ARBA" id="ARBA00022555"/>
    </source>
</evidence>
<dbReference type="FunFam" id="2.40.50.140:FF:000165">
    <property type="entry name" value="Chaperone CsaA"/>
    <property type="match status" value="1"/>
</dbReference>
<organism evidence="5 6">
    <name type="scientific">Taibaiella soli</name>
    <dbReference type="NCBI Taxonomy" id="1649169"/>
    <lineage>
        <taxon>Bacteria</taxon>
        <taxon>Pseudomonadati</taxon>
        <taxon>Bacteroidota</taxon>
        <taxon>Chitinophagia</taxon>
        <taxon>Chitinophagales</taxon>
        <taxon>Chitinophagaceae</taxon>
        <taxon>Taibaiella</taxon>
    </lineage>
</organism>
<dbReference type="EMBL" id="QKTW01000022">
    <property type="protein sequence ID" value="PZF71692.1"/>
    <property type="molecule type" value="Genomic_DNA"/>
</dbReference>
<dbReference type="InterPro" id="IPR002547">
    <property type="entry name" value="tRNA-bd_dom"/>
</dbReference>